<evidence type="ECO:0000259" key="2">
    <source>
        <dbReference type="Pfam" id="PF00857"/>
    </source>
</evidence>
<accession>A0ABW5QKM4</accession>
<proteinExistence type="predicted"/>
<reference evidence="4" key="1">
    <citation type="journal article" date="2019" name="Int. J. Syst. Evol. Microbiol.">
        <title>The Global Catalogue of Microorganisms (GCM) 10K type strain sequencing project: providing services to taxonomists for standard genome sequencing and annotation.</title>
        <authorList>
            <consortium name="The Broad Institute Genomics Platform"/>
            <consortium name="The Broad Institute Genome Sequencing Center for Infectious Disease"/>
            <person name="Wu L."/>
            <person name="Ma J."/>
        </authorList>
    </citation>
    <scope>NUCLEOTIDE SEQUENCE [LARGE SCALE GENOMIC DNA]</scope>
    <source>
        <strain evidence="4">CCM 7427</strain>
    </source>
</reference>
<keyword evidence="1 3" id="KW-0378">Hydrolase</keyword>
<dbReference type="PANTHER" id="PTHR43540:SF6">
    <property type="entry name" value="ISOCHORISMATASE-LIKE DOMAIN-CONTAINING PROTEIN"/>
    <property type="match status" value="1"/>
</dbReference>
<dbReference type="Gene3D" id="3.40.50.850">
    <property type="entry name" value="Isochorismatase-like"/>
    <property type="match status" value="1"/>
</dbReference>
<protein>
    <submittedName>
        <fullName evidence="3">Cysteine hydrolase family protein</fullName>
    </submittedName>
</protein>
<organism evidence="3 4">
    <name type="scientific">Devosia albogilva</name>
    <dbReference type="NCBI Taxonomy" id="429726"/>
    <lineage>
        <taxon>Bacteria</taxon>
        <taxon>Pseudomonadati</taxon>
        <taxon>Pseudomonadota</taxon>
        <taxon>Alphaproteobacteria</taxon>
        <taxon>Hyphomicrobiales</taxon>
        <taxon>Devosiaceae</taxon>
        <taxon>Devosia</taxon>
    </lineage>
</organism>
<dbReference type="EMBL" id="JBHUNP010000001">
    <property type="protein sequence ID" value="MFD2648184.1"/>
    <property type="molecule type" value="Genomic_DNA"/>
</dbReference>
<dbReference type="SUPFAM" id="SSF52499">
    <property type="entry name" value="Isochorismatase-like hydrolases"/>
    <property type="match status" value="1"/>
</dbReference>
<dbReference type="InterPro" id="IPR036380">
    <property type="entry name" value="Isochorismatase-like_sf"/>
</dbReference>
<name>A0ABW5QKM4_9HYPH</name>
<dbReference type="PANTHER" id="PTHR43540">
    <property type="entry name" value="PEROXYUREIDOACRYLATE/UREIDOACRYLATE AMIDOHYDROLASE-RELATED"/>
    <property type="match status" value="1"/>
</dbReference>
<dbReference type="InterPro" id="IPR000868">
    <property type="entry name" value="Isochorismatase-like_dom"/>
</dbReference>
<gene>
    <name evidence="3" type="ORF">ACFSX5_10315</name>
</gene>
<dbReference type="RefSeq" id="WP_386833282.1">
    <property type="nucleotide sequence ID" value="NZ_JBHUNP010000001.1"/>
</dbReference>
<dbReference type="Pfam" id="PF00857">
    <property type="entry name" value="Isochorismatase"/>
    <property type="match status" value="1"/>
</dbReference>
<dbReference type="GO" id="GO:0016787">
    <property type="term" value="F:hydrolase activity"/>
    <property type="evidence" value="ECO:0007669"/>
    <property type="project" value="UniProtKB-KW"/>
</dbReference>
<dbReference type="InterPro" id="IPR050272">
    <property type="entry name" value="Isochorismatase-like_hydrls"/>
</dbReference>
<dbReference type="CDD" id="cd00431">
    <property type="entry name" value="cysteine_hydrolases"/>
    <property type="match status" value="1"/>
</dbReference>
<evidence type="ECO:0000313" key="4">
    <source>
        <dbReference type="Proteomes" id="UP001597521"/>
    </source>
</evidence>
<sequence>MPSNRVHLCVDMQRMFVEATPWHIETMAATLPGIEALVERDPESTVFTRFIPPPPESVRGAWVDYYAAWPQMAGDRVPAELLELTPTLQRYAPRARTLDKPVLSPWWSGELHQHLRAREVDTLIITGGETDVCVLATVMGAIDLGYHILLPTDGLCSSAESCHSAMLSIYGSRFGSHLATTTIRDVLEDWR</sequence>
<dbReference type="Proteomes" id="UP001597521">
    <property type="component" value="Unassembled WGS sequence"/>
</dbReference>
<comment type="caution">
    <text evidence="3">The sequence shown here is derived from an EMBL/GenBank/DDBJ whole genome shotgun (WGS) entry which is preliminary data.</text>
</comment>
<feature type="domain" description="Isochorismatase-like" evidence="2">
    <location>
        <begin position="7"/>
        <end position="174"/>
    </location>
</feature>
<evidence type="ECO:0000256" key="1">
    <source>
        <dbReference type="ARBA" id="ARBA00022801"/>
    </source>
</evidence>
<keyword evidence="4" id="KW-1185">Reference proteome</keyword>
<evidence type="ECO:0000313" key="3">
    <source>
        <dbReference type="EMBL" id="MFD2648184.1"/>
    </source>
</evidence>